<dbReference type="InterPro" id="IPR050490">
    <property type="entry name" value="Bact_solute-bd_prot1"/>
</dbReference>
<dbReference type="InterPro" id="IPR006059">
    <property type="entry name" value="SBP"/>
</dbReference>
<dbReference type="PANTHER" id="PTHR43649:SF28">
    <property type="entry name" value="BINDING PROTEIN COMPONENT OF ABC SUGAR TRANSPORTER-RELATED"/>
    <property type="match status" value="1"/>
</dbReference>
<organism evidence="7 8">
    <name type="scientific">Vibrio genomosp. F10</name>
    <dbReference type="NCBI Taxonomy" id="723171"/>
    <lineage>
        <taxon>Bacteria</taxon>
        <taxon>Pseudomonadati</taxon>
        <taxon>Pseudomonadota</taxon>
        <taxon>Gammaproteobacteria</taxon>
        <taxon>Vibrionales</taxon>
        <taxon>Vibrionaceae</taxon>
        <taxon>Vibrio</taxon>
    </lineage>
</organism>
<dbReference type="GO" id="GO:0042597">
    <property type="term" value="C:periplasmic space"/>
    <property type="evidence" value="ECO:0007669"/>
    <property type="project" value="UniProtKB-SubCell"/>
</dbReference>
<comment type="function">
    <text evidence="5">Part of a binding-protein-dependent transport system for a sugar.</text>
</comment>
<accession>A0A1B9QVD9</accession>
<keyword evidence="3" id="KW-0813">Transport</keyword>
<gene>
    <name evidence="7" type="ORF">A6E14_15270</name>
</gene>
<comment type="similarity">
    <text evidence="2">Belongs to the bacterial solute-binding protein 1 family.</text>
</comment>
<dbReference type="EMBL" id="MAJZ01000871">
    <property type="protein sequence ID" value="OCH72863.1"/>
    <property type="molecule type" value="Genomic_DNA"/>
</dbReference>
<evidence type="ECO:0000256" key="6">
    <source>
        <dbReference type="ARBA" id="ARBA00049753"/>
    </source>
</evidence>
<dbReference type="Gene3D" id="3.40.190.10">
    <property type="entry name" value="Periplasmic binding protein-like II"/>
    <property type="match status" value="2"/>
</dbReference>
<reference evidence="8" key="1">
    <citation type="submission" date="2016-06" db="EMBL/GenBank/DDBJ databases">
        <authorList>
            <person name="Hehemann J.-H."/>
            <person name="Arevalo P."/>
            <person name="Datta M.S."/>
            <person name="Polz M.F."/>
        </authorList>
    </citation>
    <scope>NUCLEOTIDE SEQUENCE [LARGE SCALE GENOMIC DNA]</scope>
    <source>
        <strain evidence="8">9CSC122</strain>
    </source>
</reference>
<evidence type="ECO:0000256" key="3">
    <source>
        <dbReference type="ARBA" id="ARBA00022448"/>
    </source>
</evidence>
<evidence type="ECO:0000256" key="4">
    <source>
        <dbReference type="ARBA" id="ARBA00022729"/>
    </source>
</evidence>
<evidence type="ECO:0000256" key="2">
    <source>
        <dbReference type="ARBA" id="ARBA00008520"/>
    </source>
</evidence>
<evidence type="ECO:0000256" key="5">
    <source>
        <dbReference type="ARBA" id="ARBA00049629"/>
    </source>
</evidence>
<dbReference type="SUPFAM" id="SSF53850">
    <property type="entry name" value="Periplasmic binding protein-like II"/>
    <property type="match status" value="1"/>
</dbReference>
<evidence type="ECO:0000256" key="1">
    <source>
        <dbReference type="ARBA" id="ARBA00004418"/>
    </source>
</evidence>
<dbReference type="PANTHER" id="PTHR43649">
    <property type="entry name" value="ARABINOSE-BINDING PROTEIN-RELATED"/>
    <property type="match status" value="1"/>
</dbReference>
<sequence>MTFLTRNTSSALNPFSALSPFSALGIFCEIRTLAILGSSLFLPSFHAMAEVEFLHWWTSNGEKKSLTILEEHLSQSPQKITTSSVLGGGGDSAMTVLQARALAGNTPSFAQIEGPSIKAWDAIGILHSINEVALKHEWDDVLYPLSVNINKTENGYVALPLTLHRLNWLWVNHRLLNQLALDTPKTWPDMFDAMHRAKQQGIIPLAIGEQPWQIAQLFESFVIASGGVDFYKTALVDLNRNNIDSIQMRHALKQLRRLSLLLNESHGEPLANQKWDTATAALANDKALFQLGGDWILGDLLAAGVSVPSHIGCYPAPQSHNIYLYNMDSFIFMESKNFSQQDAIELANILADKSFQTRFNKAKGSIPVRSDIDITSFNPCQIQSYQDFNYAMEHGLAAPSMTDSMAVNPMAQQAINSEIFRYYRDASVTENEVVKRIISIAESN</sequence>
<evidence type="ECO:0000313" key="7">
    <source>
        <dbReference type="EMBL" id="OCH72863.1"/>
    </source>
</evidence>
<dbReference type="Proteomes" id="UP000093173">
    <property type="component" value="Unassembled WGS sequence"/>
</dbReference>
<name>A0A1B9QVD9_9VIBR</name>
<evidence type="ECO:0000313" key="8">
    <source>
        <dbReference type="Proteomes" id="UP000093173"/>
    </source>
</evidence>
<dbReference type="Pfam" id="PF13416">
    <property type="entry name" value="SBP_bac_8"/>
    <property type="match status" value="1"/>
</dbReference>
<keyword evidence="4" id="KW-0732">Signal</keyword>
<dbReference type="AlphaFoldDB" id="A0A1B9QVD9"/>
<comment type="caution">
    <text evidence="7">The sequence shown here is derived from an EMBL/GenBank/DDBJ whole genome shotgun (WGS) entry which is preliminary data.</text>
</comment>
<protein>
    <recommendedName>
        <fullName evidence="6">Probable sugar-binding periplasmic protein</fullName>
    </recommendedName>
</protein>
<proteinExistence type="inferred from homology"/>
<comment type="subcellular location">
    <subcellularLocation>
        <location evidence="1">Periplasm</location>
    </subcellularLocation>
</comment>
<keyword evidence="8" id="KW-1185">Reference proteome</keyword>